<dbReference type="Gene3D" id="3.90.70.80">
    <property type="match status" value="1"/>
</dbReference>
<dbReference type="CDD" id="cd17059">
    <property type="entry name" value="Ubl_OTU1"/>
    <property type="match status" value="1"/>
</dbReference>
<accession>A0A7R8W8U8</accession>
<proteinExistence type="predicted"/>
<name>A0A7R8W8U8_9CRUS</name>
<dbReference type="Gene3D" id="3.70.10.10">
    <property type="match status" value="1"/>
</dbReference>
<dbReference type="Pfam" id="PF02338">
    <property type="entry name" value="OTU"/>
    <property type="match status" value="1"/>
</dbReference>
<feature type="region of interest" description="Disordered" evidence="7">
    <location>
        <begin position="136"/>
        <end position="177"/>
    </location>
</feature>
<feature type="compositionally biased region" description="Low complexity" evidence="7">
    <location>
        <begin position="144"/>
        <end position="159"/>
    </location>
</feature>
<evidence type="ECO:0000256" key="2">
    <source>
        <dbReference type="ARBA" id="ARBA00022670"/>
    </source>
</evidence>
<dbReference type="GO" id="GO:0004843">
    <property type="term" value="F:cysteine-type deubiquitinase activity"/>
    <property type="evidence" value="ECO:0007669"/>
    <property type="project" value="UniProtKB-UniRule"/>
</dbReference>
<protein>
    <recommendedName>
        <fullName evidence="6">Ubiquitin thioesterase OTU</fullName>
        <ecNumber evidence="6">3.4.19.12</ecNumber>
    </recommendedName>
</protein>
<dbReference type="AlphaFoldDB" id="A0A7R8W8U8"/>
<dbReference type="GO" id="GO:0030896">
    <property type="term" value="C:checkpoint clamp complex"/>
    <property type="evidence" value="ECO:0007669"/>
    <property type="project" value="InterPro"/>
</dbReference>
<gene>
    <name evidence="8" type="ORF">CTOB1V02_LOCUS4990</name>
</gene>
<dbReference type="GO" id="GO:0008270">
    <property type="term" value="F:zinc ion binding"/>
    <property type="evidence" value="ECO:0007669"/>
    <property type="project" value="UniProtKB-KW"/>
</dbReference>
<evidence type="ECO:0000256" key="3">
    <source>
        <dbReference type="ARBA" id="ARBA00022786"/>
    </source>
</evidence>
<comment type="function">
    <text evidence="6">Hydrolase that can remove conjugated ubiquitin from proteins and may therefore play an important regulatory role at the level of protein turnover by preventing degradation.</text>
</comment>
<evidence type="ECO:0000256" key="7">
    <source>
        <dbReference type="SAM" id="MobiDB-lite"/>
    </source>
</evidence>
<dbReference type="EC" id="3.4.19.12" evidence="6"/>
<reference evidence="8" key="1">
    <citation type="submission" date="2020-11" db="EMBL/GenBank/DDBJ databases">
        <authorList>
            <person name="Tran Van P."/>
        </authorList>
    </citation>
    <scope>NUCLEOTIDE SEQUENCE</scope>
</reference>
<dbReference type="Pfam" id="PF21403">
    <property type="entry name" value="OTU1_UBXL"/>
    <property type="match status" value="1"/>
</dbReference>
<sequence>MCRPGQALKLPPPAIKLHLIPNINLFLFYDLPGPFFEEFVDIADPGHVEILLSGIMYNFKVKANHGTWTLNGLSSDITLGELKQEISKLTGLNAETLSILRGFPPKEVDVDSDPSVGLSAHGFSKNDSLIIRGGESPRVAEEMTSGAKKAGSSSGPKTSNLVSPGNLNGNREPAPGNGLLMRKTVPADNSCLFTSINFLLTGEHSKSSAMPMRRYVAQYIKDNPERFPEVFLGRPPNEYIAWIQKEESWGGGIEISIFSEFYGYEIVVVDTQSGCLSRFGEDKEYSMRMLLIFDGIHYDPLFWEYHPSGSGGIQTAFPTSSSFILNQAEAMAQEAKRAHQFTDVNRFTIKCLTCGTLLLGQTAAQVNVVSFANKLSKVATLRIRPDAMLVILLERGVTGSPSLWVEIPKAPFFAQFDMDGVSAERNEIYLEFCPARLQQIFAPFRSNSGAAKVVKIKLTKKHTPCLTFEIDLPSLTTLTRKVIHDVPVSVIPRRMWSDYVLDQREPDLSVYLPNLRLFRAVAEKVKHLSAQATLSFQGQGHGSVLSLLAETHVVSVATHFKDTHVIKDLPMSRTRSNDEGDDNVEASVSCRFEIKKLVQFLGNDLPMSAKIQCDILNGKQIHLKYIMDEVTMEYFIPGMSS</sequence>
<dbReference type="OrthoDB" id="65596at2759"/>
<dbReference type="GO" id="GO:0005829">
    <property type="term" value="C:cytosol"/>
    <property type="evidence" value="ECO:0007669"/>
    <property type="project" value="TreeGrafter"/>
</dbReference>
<dbReference type="SUPFAM" id="SSF54001">
    <property type="entry name" value="Cysteine proteinases"/>
    <property type="match status" value="1"/>
</dbReference>
<dbReference type="InterPro" id="IPR038765">
    <property type="entry name" value="Papain-like_cys_pep_sf"/>
</dbReference>
<keyword evidence="5 6" id="KW-0788">Thiol protease</keyword>
<feature type="compositionally biased region" description="Polar residues" evidence="7">
    <location>
        <begin position="160"/>
        <end position="169"/>
    </location>
</feature>
<keyword evidence="2" id="KW-0645">Protease</keyword>
<dbReference type="CDD" id="cd22745">
    <property type="entry name" value="OTU_OTU1"/>
    <property type="match status" value="1"/>
</dbReference>
<dbReference type="InterPro" id="IPR007150">
    <property type="entry name" value="HUS1/Mec3"/>
</dbReference>
<dbReference type="Pfam" id="PF04005">
    <property type="entry name" value="Hus1"/>
    <property type="match status" value="1"/>
</dbReference>
<dbReference type="GO" id="GO:0036503">
    <property type="term" value="P:ERAD pathway"/>
    <property type="evidence" value="ECO:0007669"/>
    <property type="project" value="TreeGrafter"/>
</dbReference>
<organism evidence="8">
    <name type="scientific">Cyprideis torosa</name>
    <dbReference type="NCBI Taxonomy" id="163714"/>
    <lineage>
        <taxon>Eukaryota</taxon>
        <taxon>Metazoa</taxon>
        <taxon>Ecdysozoa</taxon>
        <taxon>Arthropoda</taxon>
        <taxon>Crustacea</taxon>
        <taxon>Oligostraca</taxon>
        <taxon>Ostracoda</taxon>
        <taxon>Podocopa</taxon>
        <taxon>Podocopida</taxon>
        <taxon>Cytherocopina</taxon>
        <taxon>Cytheroidea</taxon>
        <taxon>Cytherideidae</taxon>
        <taxon>Cyprideis</taxon>
    </lineage>
</organism>
<dbReference type="GO" id="GO:0000077">
    <property type="term" value="P:DNA damage checkpoint signaling"/>
    <property type="evidence" value="ECO:0007669"/>
    <property type="project" value="InterPro"/>
</dbReference>
<evidence type="ECO:0000256" key="1">
    <source>
        <dbReference type="ARBA" id="ARBA00000707"/>
    </source>
</evidence>
<dbReference type="PANTHER" id="PTHR13312">
    <property type="entry name" value="HIV-INDUCED PROTEIN-7-LIKE PROTEASE"/>
    <property type="match status" value="1"/>
</dbReference>
<evidence type="ECO:0000256" key="5">
    <source>
        <dbReference type="ARBA" id="ARBA00022807"/>
    </source>
</evidence>
<comment type="subcellular location">
    <subcellularLocation>
        <location evidence="6">Cytoplasm</location>
    </subcellularLocation>
</comment>
<comment type="catalytic activity">
    <reaction evidence="1 6">
        <text>Thiol-dependent hydrolysis of ester, thioester, amide, peptide and isopeptide bonds formed by the C-terminal Gly of ubiquitin (a 76-residue protein attached to proteins as an intracellular targeting signal).</text>
        <dbReference type="EC" id="3.4.19.12"/>
    </reaction>
</comment>
<dbReference type="InterPro" id="IPR003323">
    <property type="entry name" value="OTU_dom"/>
</dbReference>
<evidence type="ECO:0000256" key="6">
    <source>
        <dbReference type="RuleBase" id="RU367104"/>
    </source>
</evidence>
<evidence type="ECO:0000313" key="8">
    <source>
        <dbReference type="EMBL" id="CAD7227081.1"/>
    </source>
</evidence>
<dbReference type="GO" id="GO:0030968">
    <property type="term" value="P:endoplasmic reticulum unfolded protein response"/>
    <property type="evidence" value="ECO:0007669"/>
    <property type="project" value="TreeGrafter"/>
</dbReference>
<dbReference type="Gene3D" id="3.10.20.90">
    <property type="entry name" value="Phosphatidylinositol 3-kinase Catalytic Subunit, Chain A, domain 1"/>
    <property type="match status" value="1"/>
</dbReference>
<keyword evidence="3 6" id="KW-0833">Ubl conjugation pathway</keyword>
<keyword evidence="6" id="KW-0963">Cytoplasm</keyword>
<evidence type="ECO:0000256" key="4">
    <source>
        <dbReference type="ARBA" id="ARBA00022801"/>
    </source>
</evidence>
<dbReference type="EMBL" id="OB661027">
    <property type="protein sequence ID" value="CAD7227081.1"/>
    <property type="molecule type" value="Genomic_DNA"/>
</dbReference>
<keyword evidence="4 6" id="KW-0378">Hydrolase</keyword>
<dbReference type="PANTHER" id="PTHR13312:SF0">
    <property type="entry name" value="UBIQUITIN THIOESTERASE OTU1"/>
    <property type="match status" value="1"/>
</dbReference>
<dbReference type="GO" id="GO:0016579">
    <property type="term" value="P:protein deubiquitination"/>
    <property type="evidence" value="ECO:0007669"/>
    <property type="project" value="TreeGrafter"/>
</dbReference>
<dbReference type="InterPro" id="IPR048857">
    <property type="entry name" value="OTU1_Ubl"/>
</dbReference>
<dbReference type="PROSITE" id="PS50802">
    <property type="entry name" value="OTU"/>
    <property type="match status" value="1"/>
</dbReference>